<gene>
    <name evidence="1" type="ORF">LCI18_011812</name>
</gene>
<dbReference type="EMBL" id="CP090038">
    <property type="protein sequence ID" value="UPL00878.1"/>
    <property type="molecule type" value="Genomic_DNA"/>
</dbReference>
<evidence type="ECO:0000313" key="2">
    <source>
        <dbReference type="Proteomes" id="UP000830768"/>
    </source>
</evidence>
<organism evidence="1 2">
    <name type="scientific">Fusarium solani subsp. cucurbitae</name>
    <name type="common">Neocosmosporum cucurbitae</name>
    <dbReference type="NCBI Taxonomy" id="2747967"/>
    <lineage>
        <taxon>Eukaryota</taxon>
        <taxon>Fungi</taxon>
        <taxon>Dikarya</taxon>
        <taxon>Ascomycota</taxon>
        <taxon>Pezizomycotina</taxon>
        <taxon>Sordariomycetes</taxon>
        <taxon>Hypocreomycetidae</taxon>
        <taxon>Hypocreales</taxon>
        <taxon>Nectriaceae</taxon>
        <taxon>Fusarium</taxon>
        <taxon>Fusarium solani species complex</taxon>
    </lineage>
</organism>
<proteinExistence type="predicted"/>
<accession>A0ACD3ZI14</accession>
<dbReference type="Proteomes" id="UP000830768">
    <property type="component" value="Chromosome 10"/>
</dbReference>
<sequence length="577" mass="62991">MQCPPVSASSHCQNKPLSLDSQTHENSSMTNVTSTFSDAKQQKSRQSSSPPRSQATTISLRDGEAHSALVESKDDTIWISSDSDTEDEDEEGQVVNDSQSSTTTATTITSHSDTTSIKQTPPGSEAAVGTDTTPAVSPVWIEDNPNMDPTADPGLNQQSPCQSNRSSVSRFSASIDASLNLSPASPEYQPYLAVSDQQQLVTEFTKPASELGITAINALSDEDSCRGGWSTLAFPSMSSHSTVTTTSGEMAQALLHSSEVCMVTSPDDAAPEARNSPLAARLSPGSHRGQHLDNASCRSSDAESEAADGGCRSPFEAQASPQLPSLRRSRRKSPHAHTTAQEEGSDADTESSGSEDGLDVPEYACDEDYCPSLPEVQGSDSEDHAFDDEEHQDYKRRKVSMSPSCLRRNAATNAGDFRQRRRSTRAIAHSLRESDRSALGVLSPAQSRARSIPSEASAILARFQEWPLENVLMKCITENGKTTFQFQFEWPLCTDHPHVTSVIPDSTRSFTTRKTAKRAPARRAKYSDDEDNFLIQLKEEENLGWAEIRQRFAQRFPERGGSSLQVHYCTKLKYRRT</sequence>
<protein>
    <submittedName>
        <fullName evidence="1">Uncharacterized protein</fullName>
    </submittedName>
</protein>
<reference evidence="1" key="1">
    <citation type="submission" date="2021-11" db="EMBL/GenBank/DDBJ databases">
        <title>Fusarium solani-melongenae Genome sequencing and assembly.</title>
        <authorList>
            <person name="Xie S."/>
            <person name="Huang L."/>
            <person name="Zhang X."/>
        </authorList>
    </citation>
    <scope>NUCLEOTIDE SEQUENCE</scope>
    <source>
        <strain evidence="1">CRI 24-3</strain>
    </source>
</reference>
<keyword evidence="2" id="KW-1185">Reference proteome</keyword>
<name>A0ACD3ZI14_FUSSC</name>
<evidence type="ECO:0000313" key="1">
    <source>
        <dbReference type="EMBL" id="UPL00878.1"/>
    </source>
</evidence>